<reference evidence="5" key="1">
    <citation type="submission" date="2020-03" db="EMBL/GenBank/DDBJ databases">
        <title>Hybrid Assembly of Korean Phytophthora infestans isolates.</title>
        <authorList>
            <person name="Prokchorchik M."/>
            <person name="Lee Y."/>
            <person name="Seo J."/>
            <person name="Cho J.-H."/>
            <person name="Park Y.-E."/>
            <person name="Jang D.-C."/>
            <person name="Im J.-S."/>
            <person name="Choi J.-G."/>
            <person name="Park H.-J."/>
            <person name="Lee G.-B."/>
            <person name="Lee Y.-G."/>
            <person name="Hong S.-Y."/>
            <person name="Cho K."/>
            <person name="Sohn K.H."/>
        </authorList>
    </citation>
    <scope>NUCLEOTIDE SEQUENCE</scope>
    <source>
        <strain evidence="5">KR_2_A2</strain>
    </source>
</reference>
<evidence type="ECO:0000256" key="3">
    <source>
        <dbReference type="SAM" id="SignalP"/>
    </source>
</evidence>
<feature type="compositionally biased region" description="Low complexity" evidence="1">
    <location>
        <begin position="997"/>
        <end position="1012"/>
    </location>
</feature>
<keyword evidence="3" id="KW-0732">Signal</keyword>
<evidence type="ECO:0000313" key="6">
    <source>
        <dbReference type="Proteomes" id="UP000704712"/>
    </source>
</evidence>
<feature type="compositionally biased region" description="Low complexity" evidence="1">
    <location>
        <begin position="910"/>
        <end position="945"/>
    </location>
</feature>
<gene>
    <name evidence="5" type="ORF">GN958_ATG12082</name>
</gene>
<protein>
    <submittedName>
        <fullName evidence="5">Transient receptor potential channel domain-containing protein</fullName>
    </submittedName>
</protein>
<evidence type="ECO:0000256" key="1">
    <source>
        <dbReference type="SAM" id="MobiDB-lite"/>
    </source>
</evidence>
<feature type="transmembrane region" description="Helical" evidence="2">
    <location>
        <begin position="1478"/>
        <end position="1498"/>
    </location>
</feature>
<dbReference type="GO" id="GO:0055085">
    <property type="term" value="P:transmembrane transport"/>
    <property type="evidence" value="ECO:0007669"/>
    <property type="project" value="TreeGrafter"/>
</dbReference>
<feature type="transmembrane region" description="Helical" evidence="2">
    <location>
        <begin position="1425"/>
        <end position="1444"/>
    </location>
</feature>
<feature type="domain" description="TRP C-terminal" evidence="4">
    <location>
        <begin position="1255"/>
        <end position="1560"/>
    </location>
</feature>
<feature type="compositionally biased region" description="Low complexity" evidence="1">
    <location>
        <begin position="479"/>
        <end position="547"/>
    </location>
</feature>
<dbReference type="InterPro" id="IPR010308">
    <property type="entry name" value="TRP_C"/>
</dbReference>
<keyword evidence="2" id="KW-1133">Transmembrane helix</keyword>
<feature type="compositionally biased region" description="Low complexity" evidence="1">
    <location>
        <begin position="1068"/>
        <end position="1080"/>
    </location>
</feature>
<feature type="compositionally biased region" description="Polar residues" evidence="1">
    <location>
        <begin position="882"/>
        <end position="892"/>
    </location>
</feature>
<feature type="transmembrane region" description="Helical" evidence="2">
    <location>
        <begin position="1450"/>
        <end position="1466"/>
    </location>
</feature>
<feature type="compositionally biased region" description="Low complexity" evidence="1">
    <location>
        <begin position="224"/>
        <end position="243"/>
    </location>
</feature>
<feature type="compositionally biased region" description="Low complexity" evidence="1">
    <location>
        <begin position="1022"/>
        <end position="1040"/>
    </location>
</feature>
<sequence>MRWSQLAATAVLIQNAVASTTSSAHSSNLHNAIAVDLFLNVPGQVHIGMYKQVSDDLYVRDLPWVNVYFSLRHLSLDETVELPVKWQFRGYECSSDNDGDHRVCYEFTTATLESDRNQVHSPRSHIPHIIARQSPLTEEERRLQFEDPESVDPPSFSGQRAYYDCAYFNGGSNWCCAQSNQGSGGPYCWSMSECTEEWSGWNQQNIICCTESAGDCELTYKRPMPSVTPSPTTTAPSTTSPPATEDPFGDIPILADTPPPSTSSAPTTAPTTSAPATTAPVTSPPATEDPFGDVPILADTPAPATSAPATPEPAPLTSAPTTRAPVTSAPATSIPVTSVPVTNVPVTTAPMTSGPITSAPITPMTSAPETEDPFNDIPVLADTPAPPASPTPTAAPETSAPVTSEPVTSEPITSVPITSPPVTSAPVTNAPVTGAPVPSAPVTSAPVITAPVSSAPSTSTPTTSAPAAEDPFSDIPILADTTAPPTTAPATEVPETSAPVTNVPVTSAPTVTSAPVTSTPLTNDPVTSAPVTSPPITSTPATSAPATEDPFDDIPILADTPAPSASPTPTAEPETSTPVTSEPVTSEPITSVPITSPAVTNPPVTSALVTNAPATDASVTSAPLTSAPGRSTPVTSMPVTSTPVTSAPATEDPVGDVPILADTPAPPTSPEETVGPATSPPTSGIPETNAPSTSGPIAIPPVMTPSETSAPGTSSPSTPITNAPAPDDPFGDIPILADTTAPTTAAPAVTGTPETSAPATDSAAPVTAAPETNAPETQDPFGGIPILADTTAPATSAPETGMPVTNPPVTNTPVTSLPTVVPETSSPGTSAPATATTAPVTSAPATGTPLIPEPATQAPFGDIPILADTAIPPTSGEGAETPTVSAPVTSAPVSGGPVPESPDPAVPILADTTAPTSTSSPGAAQPSTTSTASTSLSSSPTVNTPESTVRTDGSRVLPSASTTSSPAISSADSRPSRSPSVGDTSIRDSARGGSAETSSITGNVSSSRSTSSPERVDDAKLSATDSSASTESASTGDGSSQMPAFKGSSGGDSPEDNLHVDPSATVRSTTSEQSTSGSQTNAIIGTEGPAVITNENNARSDDSDEEAFHQAIIELTHSLGPARDIASSSVNILVGTAVTVNIVTSVISIATTGAAAVSTATTGITATNGILNFVGGGASLGRAAPVVDLTELFMMVNYLQFISSSSHLSLPGAPDFFFQFTDSLGWCNLQPIGPSGSPSHGDEGTEKLSSENASNFTVADGDIISGVLAYAERINVQPEELFTKTAIVFVSIVGGVAAAVASLYSLLRLLLRRRLELLIQRLDDLPRAKLLMRLLIQSCLSICLLSEYALSMTSSFQMRYNEQEQQHGSHSAFAFATVALIFVCCGLIVLGVVKIWDKSKEELSNPDFKFAWGAYYKYYHFESRYFFVAKMGAEILSGVIIGLVSDVPSQLTLLMSLQLAMFLYTVETAPYSMEFQTVCSSIAFIMKMVTYALISSFLTPSTEIGLQDFVGTLVIVLQVTLLVLFNSRQLYILYKQMRYLWELRQDRLQRNKEMEDEKHDAMVIRNSVLALIAAPAAQASMAPEDKRNSMIVSSTQIPVAAC</sequence>
<feature type="region of interest" description="Disordered" evidence="1">
    <location>
        <begin position="348"/>
        <end position="438"/>
    </location>
</feature>
<feature type="compositionally biased region" description="Low complexity" evidence="1">
    <location>
        <begin position="560"/>
        <end position="588"/>
    </location>
</feature>
<evidence type="ECO:0000313" key="5">
    <source>
        <dbReference type="EMBL" id="KAF4138733.1"/>
    </source>
</evidence>
<feature type="compositionally biased region" description="Low complexity" evidence="1">
    <location>
        <begin position="451"/>
        <end position="468"/>
    </location>
</feature>
<feature type="compositionally biased region" description="Polar residues" evidence="1">
    <location>
        <begin position="592"/>
        <end position="624"/>
    </location>
</feature>
<comment type="caution">
    <text evidence="5">The sequence shown here is derived from an EMBL/GenBank/DDBJ whole genome shotgun (WGS) entry which is preliminary data.</text>
</comment>
<dbReference type="Pfam" id="PF06011">
    <property type="entry name" value="TRP"/>
    <property type="match status" value="1"/>
</dbReference>
<proteinExistence type="predicted"/>
<feature type="compositionally biased region" description="Low complexity" evidence="1">
    <location>
        <begin position="391"/>
        <end position="404"/>
    </location>
</feature>
<feature type="compositionally biased region" description="Low complexity" evidence="1">
    <location>
        <begin position="297"/>
        <end position="322"/>
    </location>
</feature>
<name>A0A8S9UDZ5_PHYIN</name>
<feature type="signal peptide" evidence="3">
    <location>
        <begin position="1"/>
        <end position="18"/>
    </location>
</feature>
<feature type="compositionally biased region" description="Polar residues" evidence="1">
    <location>
        <begin position="680"/>
        <end position="695"/>
    </location>
</feature>
<feature type="compositionally biased region" description="Polar residues" evidence="1">
    <location>
        <begin position="405"/>
        <end position="431"/>
    </location>
</feature>
<feature type="region of interest" description="Disordered" evidence="1">
    <location>
        <begin position="451"/>
        <end position="1104"/>
    </location>
</feature>
<feature type="compositionally biased region" description="Low complexity" evidence="1">
    <location>
        <begin position="737"/>
        <end position="755"/>
    </location>
</feature>
<feature type="compositionally biased region" description="Low complexity" evidence="1">
    <location>
        <begin position="631"/>
        <end position="650"/>
    </location>
</feature>
<feature type="transmembrane region" description="Helical" evidence="2">
    <location>
        <begin position="1330"/>
        <end position="1350"/>
    </location>
</feature>
<keyword evidence="2" id="KW-0472">Membrane</keyword>
<feature type="compositionally biased region" description="Polar residues" evidence="1">
    <location>
        <begin position="354"/>
        <end position="368"/>
    </location>
</feature>
<dbReference type="EMBL" id="JAACNO010001641">
    <property type="protein sequence ID" value="KAF4138733.1"/>
    <property type="molecule type" value="Genomic_DNA"/>
</dbReference>
<keyword evidence="5" id="KW-0675">Receptor</keyword>
<keyword evidence="2" id="KW-0812">Transmembrane</keyword>
<dbReference type="GO" id="GO:0016020">
    <property type="term" value="C:membrane"/>
    <property type="evidence" value="ECO:0007669"/>
    <property type="project" value="TreeGrafter"/>
</dbReference>
<dbReference type="PANTHER" id="PTHR31145">
    <property type="entry name" value="INTEGRAL MEMBRANE PROTEIN (AFU_ORTHOLOGUE AFUA_7G01610)"/>
    <property type="match status" value="1"/>
</dbReference>
<dbReference type="InterPro" id="IPR040241">
    <property type="entry name" value="TRP_Flc/Pkd2-like"/>
</dbReference>
<organism evidence="5 6">
    <name type="scientific">Phytophthora infestans</name>
    <name type="common">Potato late blight agent</name>
    <name type="synonym">Botrytis infestans</name>
    <dbReference type="NCBI Taxonomy" id="4787"/>
    <lineage>
        <taxon>Eukaryota</taxon>
        <taxon>Sar</taxon>
        <taxon>Stramenopiles</taxon>
        <taxon>Oomycota</taxon>
        <taxon>Peronosporomycetes</taxon>
        <taxon>Peronosporales</taxon>
        <taxon>Peronosporaceae</taxon>
        <taxon>Phytophthora</taxon>
    </lineage>
</organism>
<feature type="region of interest" description="Disordered" evidence="1">
    <location>
        <begin position="224"/>
        <end position="333"/>
    </location>
</feature>
<accession>A0A8S9UDZ5</accession>
<dbReference type="PANTHER" id="PTHR31145:SF6">
    <property type="entry name" value="INTEGRAL MEMBRANE PROTEIN (AFU_ORTHOLOGUE AFUA_7G01610)"/>
    <property type="match status" value="1"/>
</dbReference>
<dbReference type="Proteomes" id="UP000704712">
    <property type="component" value="Unassembled WGS sequence"/>
</dbReference>
<feature type="compositionally biased region" description="Low complexity" evidence="1">
    <location>
        <begin position="803"/>
        <end position="849"/>
    </location>
</feature>
<feature type="compositionally biased region" description="Low complexity" evidence="1">
    <location>
        <begin position="958"/>
        <end position="980"/>
    </location>
</feature>
<feature type="compositionally biased region" description="Low complexity" evidence="1">
    <location>
        <begin position="704"/>
        <end position="721"/>
    </location>
</feature>
<feature type="compositionally biased region" description="Low complexity" evidence="1">
    <location>
        <begin position="262"/>
        <end position="286"/>
    </location>
</feature>
<evidence type="ECO:0000256" key="2">
    <source>
        <dbReference type="SAM" id="Phobius"/>
    </source>
</evidence>
<feature type="chain" id="PRO_5035855586" evidence="3">
    <location>
        <begin position="19"/>
        <end position="1602"/>
    </location>
</feature>
<feature type="transmembrane region" description="Helical" evidence="2">
    <location>
        <begin position="1504"/>
        <end position="1525"/>
    </location>
</feature>
<evidence type="ECO:0000259" key="4">
    <source>
        <dbReference type="Pfam" id="PF06011"/>
    </source>
</evidence>
<feature type="transmembrane region" description="Helical" evidence="2">
    <location>
        <begin position="1286"/>
        <end position="1310"/>
    </location>
</feature>
<feature type="transmembrane region" description="Helical" evidence="2">
    <location>
        <begin position="1370"/>
        <end position="1393"/>
    </location>
</feature>